<proteinExistence type="predicted"/>
<evidence type="ECO:0000256" key="1">
    <source>
        <dbReference type="ARBA" id="ARBA00022723"/>
    </source>
</evidence>
<dbReference type="PANTHER" id="PTHR11474">
    <property type="entry name" value="TYROSINASE FAMILY MEMBER"/>
    <property type="match status" value="1"/>
</dbReference>
<keyword evidence="2" id="KW-0560">Oxidoreductase</keyword>
<dbReference type="PROSITE" id="PS00497">
    <property type="entry name" value="TYROSINASE_1"/>
    <property type="match status" value="1"/>
</dbReference>
<feature type="signal peptide" evidence="4">
    <location>
        <begin position="1"/>
        <end position="27"/>
    </location>
</feature>
<evidence type="ECO:0000256" key="4">
    <source>
        <dbReference type="SAM" id="SignalP"/>
    </source>
</evidence>
<keyword evidence="4" id="KW-0732">Signal</keyword>
<sequence>MAPCSRWGWFLIVALVLLLTLVPSVEGHRSKKRPQQPPQAPAPVPAPSIVPVPPPVVPPPAPVPPPSPAPPPTPPTKPPTKPSTTPSRKPTAAPTTKPLPRPAPVAPAPKPKPAPPASKPQPVPPKPKPDFTDEEINNGTALAKLNLRALKNARTMNTPQTHLGDNNPCQGANVPMRKEWRSLPPPERKAFIAAVQCIMRQPVLSDPKRVPMAKSLYDDFVAVHYTSFKNTHLTASFFAWHRYYLASFEQRLRSQCGYKGALPYWEWGLDINNPAASPVFDGSETSLGSDGEFIPHDGLRLRQPFTKNLITLKPGSGGGCVKEGPFKDMRVHIGPAALAQYGTDKPFNVSNPLEDLPRCLKRDLNKDVATRFNSFRNTTLLILQQTTIKNFSSLLQGDDRFFPNTLGVHGGGHLIIGGDPGADAFIAPGDPAFWLHQAQVDRVYWIWQNLNFRNRQDVFGTMTLQDNPKSPNGSVEDAIDLTPINSPVKIKYLMNTASGAPLCYMYQ</sequence>
<feature type="compositionally biased region" description="Low complexity" evidence="3">
    <location>
        <begin position="82"/>
        <end position="96"/>
    </location>
</feature>
<dbReference type="GeneID" id="28862275"/>
<dbReference type="VEuPathDB" id="FungiDB:CH63R_03193"/>
<protein>
    <submittedName>
        <fullName evidence="6">Tyrosinase central domain-containing protein</fullName>
    </submittedName>
</protein>
<feature type="compositionally biased region" description="Pro residues" evidence="3">
    <location>
        <begin position="35"/>
        <end position="81"/>
    </location>
</feature>
<accession>A0A1B7YR08</accession>
<organism evidence="6 7">
    <name type="scientific">Colletotrichum higginsianum (strain IMI 349063)</name>
    <name type="common">Crucifer anthracnose fungus</name>
    <dbReference type="NCBI Taxonomy" id="759273"/>
    <lineage>
        <taxon>Eukaryota</taxon>
        <taxon>Fungi</taxon>
        <taxon>Dikarya</taxon>
        <taxon>Ascomycota</taxon>
        <taxon>Pezizomycotina</taxon>
        <taxon>Sordariomycetes</taxon>
        <taxon>Hypocreomycetidae</taxon>
        <taxon>Glomerellales</taxon>
        <taxon>Glomerellaceae</taxon>
        <taxon>Colletotrichum</taxon>
        <taxon>Colletotrichum destructivum species complex</taxon>
    </lineage>
</organism>
<dbReference type="PRINTS" id="PR00092">
    <property type="entry name" value="TYROSINASE"/>
</dbReference>
<evidence type="ECO:0000313" key="6">
    <source>
        <dbReference type="EMBL" id="OBR14467.1"/>
    </source>
</evidence>
<evidence type="ECO:0000256" key="2">
    <source>
        <dbReference type="ARBA" id="ARBA00023002"/>
    </source>
</evidence>
<dbReference type="Pfam" id="PF00264">
    <property type="entry name" value="Tyrosinase"/>
    <property type="match status" value="1"/>
</dbReference>
<reference evidence="7" key="1">
    <citation type="journal article" date="2017" name="BMC Genomics">
        <title>Gapless genome assembly of Colletotrichum higginsianum reveals chromosome structure and association of transposable elements with secondary metabolite gene clusters.</title>
        <authorList>
            <person name="Dallery J.-F."/>
            <person name="Lapalu N."/>
            <person name="Zampounis A."/>
            <person name="Pigne S."/>
            <person name="Luyten I."/>
            <person name="Amselem J."/>
            <person name="Wittenberg A.H.J."/>
            <person name="Zhou S."/>
            <person name="de Queiroz M.V."/>
            <person name="Robin G.P."/>
            <person name="Auger A."/>
            <person name="Hainaut M."/>
            <person name="Henrissat B."/>
            <person name="Kim K.-T."/>
            <person name="Lee Y.-H."/>
            <person name="Lespinet O."/>
            <person name="Schwartz D.C."/>
            <person name="Thon M.R."/>
            <person name="O'Connell R.J."/>
        </authorList>
    </citation>
    <scope>NUCLEOTIDE SEQUENCE [LARGE SCALE GENOMIC DNA]</scope>
    <source>
        <strain evidence="7">IMI 349063</strain>
    </source>
</reference>
<dbReference type="SUPFAM" id="SSF48056">
    <property type="entry name" value="Di-copper centre-containing domain"/>
    <property type="match status" value="1"/>
</dbReference>
<evidence type="ECO:0000256" key="3">
    <source>
        <dbReference type="SAM" id="MobiDB-lite"/>
    </source>
</evidence>
<dbReference type="Proteomes" id="UP000092177">
    <property type="component" value="Chromosome 2"/>
</dbReference>
<dbReference type="GO" id="GO:0016491">
    <property type="term" value="F:oxidoreductase activity"/>
    <property type="evidence" value="ECO:0007669"/>
    <property type="project" value="UniProtKB-KW"/>
</dbReference>
<dbReference type="EMBL" id="LTAN01000002">
    <property type="protein sequence ID" value="OBR14467.1"/>
    <property type="molecule type" value="Genomic_DNA"/>
</dbReference>
<dbReference type="OrthoDB" id="6132182at2759"/>
<dbReference type="RefSeq" id="XP_018162984.1">
    <property type="nucleotide sequence ID" value="XM_018298168.1"/>
</dbReference>
<dbReference type="Gene3D" id="1.10.1280.10">
    <property type="entry name" value="Di-copper center containing domain from catechol oxidase"/>
    <property type="match status" value="1"/>
</dbReference>
<dbReference type="KEGG" id="chig:CH63R_03193"/>
<dbReference type="PRINTS" id="PR01217">
    <property type="entry name" value="PRICHEXTENSN"/>
</dbReference>
<feature type="region of interest" description="Disordered" evidence="3">
    <location>
        <begin position="28"/>
        <end position="135"/>
    </location>
</feature>
<dbReference type="AlphaFoldDB" id="A0A1B7YR08"/>
<dbReference type="InterPro" id="IPR002227">
    <property type="entry name" value="Tyrosinase_Cu-bd"/>
</dbReference>
<gene>
    <name evidence="6" type="ORF">CH63R_03193</name>
</gene>
<evidence type="ECO:0000259" key="5">
    <source>
        <dbReference type="PROSITE" id="PS00497"/>
    </source>
</evidence>
<dbReference type="GO" id="GO:0046872">
    <property type="term" value="F:metal ion binding"/>
    <property type="evidence" value="ECO:0007669"/>
    <property type="project" value="UniProtKB-KW"/>
</dbReference>
<feature type="domain" description="Tyrosinase copper-binding" evidence="5">
    <location>
        <begin position="232"/>
        <end position="249"/>
    </location>
</feature>
<dbReference type="InterPro" id="IPR008922">
    <property type="entry name" value="Di-copper_centre_dom_sf"/>
</dbReference>
<keyword evidence="7" id="KW-1185">Reference proteome</keyword>
<name>A0A1B7YR08_COLHI</name>
<feature type="compositionally biased region" description="Pro residues" evidence="3">
    <location>
        <begin position="97"/>
        <end position="126"/>
    </location>
</feature>
<dbReference type="PANTHER" id="PTHR11474:SF125">
    <property type="entry name" value="N-ACETYL-6-HYDROXYTRYPTOPHAN OXIDASE IVOB-RELATED"/>
    <property type="match status" value="1"/>
</dbReference>
<keyword evidence="1" id="KW-0479">Metal-binding</keyword>
<comment type="caution">
    <text evidence="6">The sequence shown here is derived from an EMBL/GenBank/DDBJ whole genome shotgun (WGS) entry which is preliminary data.</text>
</comment>
<feature type="chain" id="PRO_5008601869" evidence="4">
    <location>
        <begin position="28"/>
        <end position="507"/>
    </location>
</feature>
<dbReference type="InterPro" id="IPR050316">
    <property type="entry name" value="Tyrosinase/Hemocyanin"/>
</dbReference>
<evidence type="ECO:0000313" key="7">
    <source>
        <dbReference type="Proteomes" id="UP000092177"/>
    </source>
</evidence>